<keyword evidence="4" id="KW-1185">Reference proteome</keyword>
<feature type="transmembrane region" description="Helical" evidence="1">
    <location>
        <begin position="657"/>
        <end position="678"/>
    </location>
</feature>
<feature type="transmembrane region" description="Helical" evidence="1">
    <location>
        <begin position="712"/>
        <end position="734"/>
    </location>
</feature>
<comment type="caution">
    <text evidence="3">The sequence shown here is derived from an EMBL/GenBank/DDBJ whole genome shotgun (WGS) entry which is preliminary data.</text>
</comment>
<feature type="transmembrane region" description="Helical" evidence="1">
    <location>
        <begin position="844"/>
        <end position="868"/>
    </location>
</feature>
<feature type="transmembrane region" description="Helical" evidence="1">
    <location>
        <begin position="684"/>
        <end position="705"/>
    </location>
</feature>
<feature type="transmembrane region" description="Helical" evidence="1">
    <location>
        <begin position="529"/>
        <end position="552"/>
    </location>
</feature>
<feature type="domain" description="Tape measure protein N-terminal" evidence="2">
    <location>
        <begin position="91"/>
        <end position="267"/>
    </location>
</feature>
<feature type="transmembrane region" description="Helical" evidence="1">
    <location>
        <begin position="496"/>
        <end position="517"/>
    </location>
</feature>
<dbReference type="EMBL" id="JAEQMM010000003">
    <property type="protein sequence ID" value="MBT1137712.1"/>
    <property type="molecule type" value="Genomic_DNA"/>
</dbReference>
<dbReference type="RefSeq" id="WP_214417748.1">
    <property type="nucleotide sequence ID" value="NZ_JAEQMM010000003.1"/>
</dbReference>
<organism evidence="3 4">
    <name type="scientific">Lactiplantibacillus argentoratensis</name>
    <dbReference type="NCBI Taxonomy" id="271881"/>
    <lineage>
        <taxon>Bacteria</taxon>
        <taxon>Bacillati</taxon>
        <taxon>Bacillota</taxon>
        <taxon>Bacilli</taxon>
        <taxon>Lactobacillales</taxon>
        <taxon>Lactobacillaceae</taxon>
        <taxon>Lactiplantibacillus</taxon>
    </lineage>
</organism>
<keyword evidence="1" id="KW-1133">Transmembrane helix</keyword>
<feature type="transmembrane region" description="Helical" evidence="1">
    <location>
        <begin position="599"/>
        <end position="621"/>
    </location>
</feature>
<evidence type="ECO:0000313" key="3">
    <source>
        <dbReference type="EMBL" id="MBT1137712.1"/>
    </source>
</evidence>
<feature type="transmembrane region" description="Helical" evidence="1">
    <location>
        <begin position="809"/>
        <end position="837"/>
    </location>
</feature>
<protein>
    <submittedName>
        <fullName evidence="3">Tape measure protein</fullName>
    </submittedName>
</protein>
<dbReference type="NCBIfam" id="TIGR02675">
    <property type="entry name" value="tape_meas_nterm"/>
    <property type="match status" value="1"/>
</dbReference>
<keyword evidence="1" id="KW-0812">Transmembrane</keyword>
<evidence type="ECO:0000313" key="4">
    <source>
        <dbReference type="Proteomes" id="UP000694640"/>
    </source>
</evidence>
<evidence type="ECO:0000256" key="1">
    <source>
        <dbReference type="SAM" id="Phobius"/>
    </source>
</evidence>
<evidence type="ECO:0000259" key="2">
    <source>
        <dbReference type="Pfam" id="PF20155"/>
    </source>
</evidence>
<feature type="transmembrane region" description="Helical" evidence="1">
    <location>
        <begin position="558"/>
        <end position="587"/>
    </location>
</feature>
<name>A0ABS5UGR7_9LACO</name>
<sequence length="1123" mass="111647">MSTVSATIKILNGFTGPLNQLNSGLQQSQNRFNQFKSAMNGNMTGGLNKSVNQTSGMFKSMLGANIIGGGISKGMGMATAGIGSMIGELNESSTAWQTFNGNMNMLGKSPAQIAKTRGGLQKFAQQTIYSASDMASTYSQLAAVGTKNTDQLVKGFGGLAAASSDPQQAMKTLSQQATQAAAKPQIQWADFKLMLEQTPAGMAMVAKTMHRSTGQLVKDVQAGKVKTDDFFNAIAKTGTNKNFSKMATQYKTVGQAMDGLKETLANNLQPAFDKVGKVGIKAISSLTDSIGNVNFDGVANKITPMVTGVINGLKVAGQAIGAFFKSFSNSGAITAIGQAFSSIKNTIGTVVSSLSSMGSKDPFAAFKSLGSITGGAISGAANAIKALSDVIGDLDPSSLKLLGAAFVVLKAGTKGLVLTAIVAGLNLLNKLSPGQLNALAKAVGAFAIGLTTLKALGKIDAVFSGLGKSIKGLGSGGALASAGESAKTGAVGFIKLGASLALVGGAILMAGAGMWLLANATTQLVAAGWPAIAVFAGMLVGIAALAAVVALIGPAMLVGAVGFLVFGAALLLIGVAVFVAAAGLELLATQLPLISQYGVSAAIGLLALAGAVAVFGLAAIVAAVGLVLLGASLLVLGVGFVIAAVGALLFAVSMAAVVVTVIVAAVGMLMLAVTLPLIAVFSMIAAVGLLLMSVALVVIAVTGLIAGIGMMVLALSMVLLAPLSMVAAIGLLLLGVAMTLVMVTVMVAAVGMMILAVAMPLIAVFAMVAAVGLLLMSVALILIAATAIVAGAGMIVLGVGLALVAPLTIVAAVGVLLLGAAAIVLGAGLMIVAAGLLVVAAGMIAVGVAAMMMVAAFIVAGSMMVGAITGSMRNVVSAVRSGISSAVSVAKGFGSDLVSVGRDLIQGLVNGINSMIGTAVSAVKSLGSKVVNGAKSVLHIGSPSKLFKQYGRWVDQGLINGLNHDAGSAANASANMAQGVVNAANGMTATMPDLMAGSLMGSNPGEMLADGYSRALSTINDVVSAIGSIGSNVIGVNGRVQSSLVGSNMATASDVPTTTSFGNNVSGTVTDNHYSDDNTSSMVVQVQPGAIQVVSSGDGAMDGESIARELENYLIRKNGMAMS</sequence>
<dbReference type="Pfam" id="PF20155">
    <property type="entry name" value="TMP_3"/>
    <property type="match status" value="1"/>
</dbReference>
<dbReference type="PANTHER" id="PTHR37813">
    <property type="entry name" value="FELS-2 PROPHAGE PROTEIN"/>
    <property type="match status" value="1"/>
</dbReference>
<accession>A0ABS5UGR7</accession>
<feature type="transmembrane region" description="Helical" evidence="1">
    <location>
        <begin position="740"/>
        <end position="766"/>
    </location>
</feature>
<dbReference type="Proteomes" id="UP000694640">
    <property type="component" value="Unassembled WGS sequence"/>
</dbReference>
<dbReference type="InterPro" id="IPR013491">
    <property type="entry name" value="Tape_meas_N"/>
</dbReference>
<reference evidence="3 4" key="1">
    <citation type="submission" date="2021-01" db="EMBL/GenBank/DDBJ databases">
        <title>High-quality draft genome sequence data of six Lactiplantibacillus plantarum subsp. argentoratensis strains isolated from various Greek sourdoughs.</title>
        <authorList>
            <person name="Syrokou M.K."/>
            <person name="Paramithiotis S."/>
            <person name="Skandamis P.N."/>
            <person name="Drosinos E.H."/>
            <person name="Bosnea L."/>
            <person name="Mataragas M."/>
        </authorList>
    </citation>
    <scope>NUCLEOTIDE SEQUENCE [LARGE SCALE GENOMIC DNA]</scope>
    <source>
        <strain evidence="3 4">LQC 2520</strain>
    </source>
</reference>
<proteinExistence type="predicted"/>
<dbReference type="PANTHER" id="PTHR37813:SF1">
    <property type="entry name" value="FELS-2 PROPHAGE PROTEIN"/>
    <property type="match status" value="1"/>
</dbReference>
<feature type="transmembrane region" description="Helical" evidence="1">
    <location>
        <begin position="773"/>
        <end position="803"/>
    </location>
</feature>
<keyword evidence="1" id="KW-0472">Membrane</keyword>
<feature type="transmembrane region" description="Helical" evidence="1">
    <location>
        <begin position="627"/>
        <end position="650"/>
    </location>
</feature>
<gene>
    <name evidence="3" type="ORF">JKL17_06180</name>
</gene>